<dbReference type="Gene3D" id="2.40.50.100">
    <property type="match status" value="1"/>
</dbReference>
<dbReference type="GO" id="GO:0016020">
    <property type="term" value="C:membrane"/>
    <property type="evidence" value="ECO:0007669"/>
    <property type="project" value="InterPro"/>
</dbReference>
<gene>
    <name evidence="6" type="ORF">UW23_C0027G0007</name>
</gene>
<evidence type="ECO:0000256" key="3">
    <source>
        <dbReference type="ARBA" id="ARBA00023054"/>
    </source>
</evidence>
<evidence type="ECO:0000313" key="6">
    <source>
        <dbReference type="EMBL" id="KKT34879.1"/>
    </source>
</evidence>
<dbReference type="InterPro" id="IPR058625">
    <property type="entry name" value="MdtA-like_BSH"/>
</dbReference>
<evidence type="ECO:0000259" key="5">
    <source>
        <dbReference type="Pfam" id="PF25917"/>
    </source>
</evidence>
<feature type="domain" description="Multidrug resistance protein MdtA-like barrel-sandwich hybrid" evidence="5">
    <location>
        <begin position="59"/>
        <end position="196"/>
    </location>
</feature>
<dbReference type="AlphaFoldDB" id="A0A0G1JHM3"/>
<evidence type="ECO:0000313" key="7">
    <source>
        <dbReference type="Proteomes" id="UP000034069"/>
    </source>
</evidence>
<dbReference type="InterPro" id="IPR006143">
    <property type="entry name" value="RND_pump_MFP"/>
</dbReference>
<accession>A0A0G1JHM3</accession>
<keyword evidence="4" id="KW-1133">Transmembrane helix</keyword>
<dbReference type="Gene3D" id="2.40.30.170">
    <property type="match status" value="1"/>
</dbReference>
<keyword evidence="4" id="KW-0812">Transmembrane</keyword>
<dbReference type="Gene3D" id="2.40.420.20">
    <property type="match status" value="1"/>
</dbReference>
<feature type="transmembrane region" description="Helical" evidence="4">
    <location>
        <begin position="7"/>
        <end position="24"/>
    </location>
</feature>
<evidence type="ECO:0000256" key="4">
    <source>
        <dbReference type="SAM" id="Phobius"/>
    </source>
</evidence>
<comment type="caution">
    <text evidence="6">The sequence shown here is derived from an EMBL/GenBank/DDBJ whole genome shotgun (WGS) entry which is preliminary data.</text>
</comment>
<dbReference type="PANTHER" id="PTHR32347">
    <property type="entry name" value="EFFLUX SYSTEM COMPONENT YKNX-RELATED"/>
    <property type="match status" value="1"/>
</dbReference>
<comment type="subcellular location">
    <subcellularLocation>
        <location evidence="1">Cell envelope</location>
    </subcellularLocation>
</comment>
<dbReference type="Pfam" id="PF25917">
    <property type="entry name" value="BSH_RND"/>
    <property type="match status" value="1"/>
</dbReference>
<sequence>MKFVKRFWWLFVIGLLVGGAWMWWSNSASARDRDENTYTIKREDLVETLSLSGEIDAKEKADVKFQTSGMLAWVGVKEGDYVKKYQSLASLDKRELQNSMSQLLNLYMKERWDFEQDVDNNKDWETRGMTDAMRDAVKRTLQKNQFDLNNAVLDVEAKNLAVKFATIWSPIEGIVTHIDTPNPGVNITAATAVFTVINPKSLYFSATADQTEVINFRSGMNGKIVFESFPELEIDAMVESISFVPKEGETGTVYELKMVLNTAQIGEDSLKMGMTGDANFITKDKKDVLAVPEAYVEKSNGKYYVIKLTGTVKERVEVVTGETIEGMVEIKEGLNEGETIYYQP</sequence>
<name>A0A0G1JHM3_9BACT</name>
<protein>
    <submittedName>
        <fullName evidence="6">Efflux transporter, RND family, MFP subunit</fullName>
    </submittedName>
</protein>
<dbReference type="GO" id="GO:0030313">
    <property type="term" value="C:cell envelope"/>
    <property type="evidence" value="ECO:0007669"/>
    <property type="project" value="UniProtKB-SubCell"/>
</dbReference>
<keyword evidence="4" id="KW-0472">Membrane</keyword>
<dbReference type="InterPro" id="IPR050465">
    <property type="entry name" value="UPF0194_transport"/>
</dbReference>
<dbReference type="EMBL" id="LCHN01000027">
    <property type="protein sequence ID" value="KKT34879.1"/>
    <property type="molecule type" value="Genomic_DNA"/>
</dbReference>
<organism evidence="6 7">
    <name type="scientific">Candidatus Collierbacteria bacterium GW2011_GWA1_44_12</name>
    <dbReference type="NCBI Taxonomy" id="1618376"/>
    <lineage>
        <taxon>Bacteria</taxon>
        <taxon>Candidatus Collieribacteriota</taxon>
    </lineage>
</organism>
<dbReference type="PANTHER" id="PTHR32347:SF14">
    <property type="entry name" value="EFFLUX SYSTEM COMPONENT YKNX-RELATED"/>
    <property type="match status" value="1"/>
</dbReference>
<evidence type="ECO:0000256" key="2">
    <source>
        <dbReference type="ARBA" id="ARBA00009477"/>
    </source>
</evidence>
<proteinExistence type="inferred from homology"/>
<dbReference type="Proteomes" id="UP000034069">
    <property type="component" value="Unassembled WGS sequence"/>
</dbReference>
<comment type="similarity">
    <text evidence="2">Belongs to the membrane fusion protein (MFP) (TC 8.A.1) family.</text>
</comment>
<dbReference type="NCBIfam" id="TIGR01730">
    <property type="entry name" value="RND_mfp"/>
    <property type="match status" value="1"/>
</dbReference>
<keyword evidence="3" id="KW-0175">Coiled coil</keyword>
<evidence type="ECO:0000256" key="1">
    <source>
        <dbReference type="ARBA" id="ARBA00004196"/>
    </source>
</evidence>
<dbReference type="Gene3D" id="1.10.287.470">
    <property type="entry name" value="Helix hairpin bin"/>
    <property type="match status" value="1"/>
</dbReference>
<reference evidence="6 7" key="1">
    <citation type="journal article" date="2015" name="Nature">
        <title>rRNA introns, odd ribosomes, and small enigmatic genomes across a large radiation of phyla.</title>
        <authorList>
            <person name="Brown C.T."/>
            <person name="Hug L.A."/>
            <person name="Thomas B.C."/>
            <person name="Sharon I."/>
            <person name="Castelle C.J."/>
            <person name="Singh A."/>
            <person name="Wilkins M.J."/>
            <person name="Williams K.H."/>
            <person name="Banfield J.F."/>
        </authorList>
    </citation>
    <scope>NUCLEOTIDE SEQUENCE [LARGE SCALE GENOMIC DNA]</scope>
</reference>
<dbReference type="SUPFAM" id="SSF111369">
    <property type="entry name" value="HlyD-like secretion proteins"/>
    <property type="match status" value="1"/>
</dbReference>
<dbReference type="GO" id="GO:0022857">
    <property type="term" value="F:transmembrane transporter activity"/>
    <property type="evidence" value="ECO:0007669"/>
    <property type="project" value="InterPro"/>
</dbReference>